<evidence type="ECO:0000256" key="3">
    <source>
        <dbReference type="ARBA" id="ARBA00023027"/>
    </source>
</evidence>
<keyword evidence="2" id="KW-0560">Oxidoreductase</keyword>
<gene>
    <name evidence="5" type="ORF">CCMP2556_LOCUS41363</name>
</gene>
<organism evidence="5 6">
    <name type="scientific">Durusdinium trenchii</name>
    <dbReference type="NCBI Taxonomy" id="1381693"/>
    <lineage>
        <taxon>Eukaryota</taxon>
        <taxon>Sar</taxon>
        <taxon>Alveolata</taxon>
        <taxon>Dinophyceae</taxon>
        <taxon>Suessiales</taxon>
        <taxon>Symbiodiniaceae</taxon>
        <taxon>Durusdinium</taxon>
    </lineage>
</organism>
<dbReference type="Proteomes" id="UP001642484">
    <property type="component" value="Unassembled WGS sequence"/>
</dbReference>
<evidence type="ECO:0000313" key="5">
    <source>
        <dbReference type="EMBL" id="CAK9085150.1"/>
    </source>
</evidence>
<protein>
    <recommendedName>
        <fullName evidence="4">NAD-dependent epimerase/dehydratase domain-containing protein</fullName>
    </recommendedName>
</protein>
<sequence length="720" mass="78219">MVQRGRIAITGAGGFLGQLARAECEELGFEVLGIDLASPRCQGGPRKAGSGVANVSKVDVALDMSQEGALVGVLEGCTEVIHLAADGRPSADFISEVLPSNIKATYHLLQEAERAKVKRVIFASTNHTQHGATMALGGHCGTMSWERLQAVGGPASIALGDSLSRAGPDSFYAVSKLTGEAMGYLYSRVHQSFEFVALRIGWCLYDKPTDLQGDACEDYLRCMFLSQRDFKGFLRASLLCDLHAHQGFLVAYAVSRNGFRSFQLEETVRTLGYSPVDDAEDHYHEVALDRAEASAQRSRCSVRHEEVQRSSFCALGTCIETSFGPGVVLRYRPTDDVHEVQLWCALSHGKNRAFLPRQALKQVLSALPGLAVLTPKGQGLCQTVNAEQISVVLDGGEVVRLDAGDVQCPVAKTWPLVSRFLDAAAALLRLHSGTLARLAEAFRNLGLEQLQEQLLSKASQAAGDALKLWDEWEAKEAQEVAQVLKSHADEAMPKLRGLVDGLVSGLNQLLSRASFDGQWVGKEDGEARCTIRDAVVSWHWGEESELEIWSETSTSTLLSGEIFRGTLRPDGCLTWNDGDVWRRVPPDVQEIPKEDLQEESMDGLPQLHESLAGLRGMLSEGDLNLESLDEAMECLSKIAQTASADEDVKALASNLEEEMQRFGREQLQWIQQELAESKAPGTLRRAAAPAPKGSGCRGSCPVVWLALGLVLGLAIGRVCR</sequence>
<dbReference type="Pfam" id="PF01370">
    <property type="entry name" value="Epimerase"/>
    <property type="match status" value="1"/>
</dbReference>
<evidence type="ECO:0000259" key="4">
    <source>
        <dbReference type="Pfam" id="PF01370"/>
    </source>
</evidence>
<evidence type="ECO:0000313" key="6">
    <source>
        <dbReference type="Proteomes" id="UP001642484"/>
    </source>
</evidence>
<dbReference type="InterPro" id="IPR036291">
    <property type="entry name" value="NAD(P)-bd_dom_sf"/>
</dbReference>
<evidence type="ECO:0000256" key="1">
    <source>
        <dbReference type="ARBA" id="ARBA00007637"/>
    </source>
</evidence>
<feature type="domain" description="NAD-dependent epimerase/dehydratase" evidence="4">
    <location>
        <begin position="7"/>
        <end position="199"/>
    </location>
</feature>
<dbReference type="PANTHER" id="PTHR43103">
    <property type="entry name" value="NUCLEOSIDE-DIPHOSPHATE-SUGAR EPIMERASE"/>
    <property type="match status" value="1"/>
</dbReference>
<dbReference type="PANTHER" id="PTHR43103:SF5">
    <property type="entry name" value="4-EPIMERASE, PUTATIVE (AFU_ORTHOLOGUE AFUA_7G00360)-RELATED"/>
    <property type="match status" value="1"/>
</dbReference>
<dbReference type="InterPro" id="IPR001509">
    <property type="entry name" value="Epimerase_deHydtase"/>
</dbReference>
<comment type="similarity">
    <text evidence="1">Belongs to the NAD(P)-dependent epimerase/dehydratase family.</text>
</comment>
<dbReference type="SUPFAM" id="SSF51735">
    <property type="entry name" value="NAD(P)-binding Rossmann-fold domains"/>
    <property type="match status" value="1"/>
</dbReference>
<comment type="caution">
    <text evidence="5">The sequence shown here is derived from an EMBL/GenBank/DDBJ whole genome shotgun (WGS) entry which is preliminary data.</text>
</comment>
<dbReference type="Gene3D" id="3.40.50.720">
    <property type="entry name" value="NAD(P)-binding Rossmann-like Domain"/>
    <property type="match status" value="1"/>
</dbReference>
<reference evidence="5 6" key="1">
    <citation type="submission" date="2024-02" db="EMBL/GenBank/DDBJ databases">
        <authorList>
            <person name="Chen Y."/>
            <person name="Shah S."/>
            <person name="Dougan E. K."/>
            <person name="Thang M."/>
            <person name="Chan C."/>
        </authorList>
    </citation>
    <scope>NUCLEOTIDE SEQUENCE [LARGE SCALE GENOMIC DNA]</scope>
</reference>
<evidence type="ECO:0000256" key="2">
    <source>
        <dbReference type="ARBA" id="ARBA00023002"/>
    </source>
</evidence>
<accession>A0ABP0QCH5</accession>
<dbReference type="EMBL" id="CAXAMN010024262">
    <property type="protein sequence ID" value="CAK9085150.1"/>
    <property type="molecule type" value="Genomic_DNA"/>
</dbReference>
<keyword evidence="3" id="KW-0520">NAD</keyword>
<name>A0ABP0QCH5_9DINO</name>
<keyword evidence="6" id="KW-1185">Reference proteome</keyword>
<proteinExistence type="inferred from homology"/>